<dbReference type="Gene3D" id="3.20.20.150">
    <property type="entry name" value="Divalent-metal-dependent TIM barrel enzymes"/>
    <property type="match status" value="1"/>
</dbReference>
<dbReference type="EMBL" id="JACRSS010000001">
    <property type="protein sequence ID" value="MBC8537672.1"/>
    <property type="molecule type" value="Genomic_DNA"/>
</dbReference>
<dbReference type="Pfam" id="PF01261">
    <property type="entry name" value="AP_endonuc_2"/>
    <property type="match status" value="1"/>
</dbReference>
<accession>A0A926DH21</accession>
<keyword evidence="2" id="KW-0413">Isomerase</keyword>
<protein>
    <submittedName>
        <fullName evidence="2">Sugar phosphate isomerase/epimerase</fullName>
    </submittedName>
</protein>
<feature type="domain" description="Xylose isomerase-like TIM barrel" evidence="1">
    <location>
        <begin position="23"/>
        <end position="271"/>
    </location>
</feature>
<evidence type="ECO:0000259" key="1">
    <source>
        <dbReference type="Pfam" id="PF01261"/>
    </source>
</evidence>
<sequence>MKIGIHGAAWSNHFGSDTLYIIDSCKRIGLDYLEIPFGTDLSEIPVQEVVDRCDGALEIKTGTAIRLPEHDVSSDDPDCRKSAVQYLKDCVRLTHEMGGKMLSGLIYTQTRKHKTGYASEAEWEHSTQGIKEVAKYAQDLGVSVGVEQTIRYSNHLLNTAEQAMRFVDMVDEPNVFIHMDSFHMCMEEKDFYEPIVRVGKRMQFFHLSGNDRGVPGPGVVDWDAIFMAFRQIGFDGYAGFETFCYGNSTVFRDIIPDGDTFAEESLKFTRKMMAKYGYTQG</sequence>
<dbReference type="PANTHER" id="PTHR12110:SF41">
    <property type="entry name" value="INOSOSE DEHYDRATASE"/>
    <property type="match status" value="1"/>
</dbReference>
<dbReference type="Proteomes" id="UP000617951">
    <property type="component" value="Unassembled WGS sequence"/>
</dbReference>
<name>A0A926DH21_9FIRM</name>
<dbReference type="RefSeq" id="WP_249279552.1">
    <property type="nucleotide sequence ID" value="NZ_JACRSS010000001.1"/>
</dbReference>
<dbReference type="InterPro" id="IPR050312">
    <property type="entry name" value="IolE/XylAMocC-like"/>
</dbReference>
<dbReference type="InterPro" id="IPR036237">
    <property type="entry name" value="Xyl_isomerase-like_sf"/>
</dbReference>
<dbReference type="PANTHER" id="PTHR12110">
    <property type="entry name" value="HYDROXYPYRUVATE ISOMERASE"/>
    <property type="match status" value="1"/>
</dbReference>
<organism evidence="2 3">
    <name type="scientific">Guopingia tenuis</name>
    <dbReference type="NCBI Taxonomy" id="2763656"/>
    <lineage>
        <taxon>Bacteria</taxon>
        <taxon>Bacillati</taxon>
        <taxon>Bacillota</taxon>
        <taxon>Clostridia</taxon>
        <taxon>Christensenellales</taxon>
        <taxon>Christensenellaceae</taxon>
        <taxon>Guopingia</taxon>
    </lineage>
</organism>
<reference evidence="2" key="1">
    <citation type="submission" date="2020-08" db="EMBL/GenBank/DDBJ databases">
        <title>Genome public.</title>
        <authorList>
            <person name="Liu C."/>
            <person name="Sun Q."/>
        </authorList>
    </citation>
    <scope>NUCLEOTIDE SEQUENCE</scope>
    <source>
        <strain evidence="2">NSJ-63</strain>
    </source>
</reference>
<dbReference type="GO" id="GO:0016853">
    <property type="term" value="F:isomerase activity"/>
    <property type="evidence" value="ECO:0007669"/>
    <property type="project" value="UniProtKB-KW"/>
</dbReference>
<dbReference type="InterPro" id="IPR013022">
    <property type="entry name" value="Xyl_isomerase-like_TIM-brl"/>
</dbReference>
<keyword evidence="3" id="KW-1185">Reference proteome</keyword>
<proteinExistence type="predicted"/>
<evidence type="ECO:0000313" key="2">
    <source>
        <dbReference type="EMBL" id="MBC8537672.1"/>
    </source>
</evidence>
<gene>
    <name evidence="2" type="ORF">H8693_01845</name>
</gene>
<dbReference type="AlphaFoldDB" id="A0A926DH21"/>
<comment type="caution">
    <text evidence="2">The sequence shown here is derived from an EMBL/GenBank/DDBJ whole genome shotgun (WGS) entry which is preliminary data.</text>
</comment>
<dbReference type="SUPFAM" id="SSF51658">
    <property type="entry name" value="Xylose isomerase-like"/>
    <property type="match status" value="1"/>
</dbReference>
<evidence type="ECO:0000313" key="3">
    <source>
        <dbReference type="Proteomes" id="UP000617951"/>
    </source>
</evidence>